<gene>
    <name evidence="2" type="ORF">SAMN04488045_2442</name>
</gene>
<dbReference type="PROSITE" id="PS51257">
    <property type="entry name" value="PROKAR_LIPOPROTEIN"/>
    <property type="match status" value="1"/>
</dbReference>
<feature type="chain" id="PRO_5009291300" description="Glycine zipper" evidence="1">
    <location>
        <begin position="22"/>
        <end position="242"/>
    </location>
</feature>
<evidence type="ECO:0000313" key="3">
    <source>
        <dbReference type="Proteomes" id="UP000236752"/>
    </source>
</evidence>
<evidence type="ECO:0000256" key="1">
    <source>
        <dbReference type="SAM" id="SignalP"/>
    </source>
</evidence>
<sequence>MSTGFKVAACIAALVITSGCAQSSKTFEVSKNDVGQLSLAESTLTPEENLQQQATALNELTAQLVRQSTVQGATMGAIGGCAAAAIASAGINKCVGSAVVGATVGGLIGHATGKAKVKKRVEIVSHNGVGRGLQKAEADLAAMQLDLDDLIESQSMELLVLAEARKEGRISEAEYANRVEAIRKVRAELVEALTLTDKQAKQVHASLQEAQALGQEKLEWHLLASQRLSENSVSAREAVSLF</sequence>
<organism evidence="2 3">
    <name type="scientific">Thalassococcus halodurans</name>
    <dbReference type="NCBI Taxonomy" id="373675"/>
    <lineage>
        <taxon>Bacteria</taxon>
        <taxon>Pseudomonadati</taxon>
        <taxon>Pseudomonadota</taxon>
        <taxon>Alphaproteobacteria</taxon>
        <taxon>Rhodobacterales</taxon>
        <taxon>Roseobacteraceae</taxon>
        <taxon>Thalassococcus</taxon>
    </lineage>
</organism>
<dbReference type="EMBL" id="FNUZ01000003">
    <property type="protein sequence ID" value="SEG31735.1"/>
    <property type="molecule type" value="Genomic_DNA"/>
</dbReference>
<name>A0A1H5Z7Q0_9RHOB</name>
<protein>
    <recommendedName>
        <fullName evidence="4">Glycine zipper</fullName>
    </recommendedName>
</protein>
<proteinExistence type="predicted"/>
<evidence type="ECO:0000313" key="2">
    <source>
        <dbReference type="EMBL" id="SEG31735.1"/>
    </source>
</evidence>
<evidence type="ECO:0008006" key="4">
    <source>
        <dbReference type="Google" id="ProtNLM"/>
    </source>
</evidence>
<keyword evidence="3" id="KW-1185">Reference proteome</keyword>
<feature type="signal peptide" evidence="1">
    <location>
        <begin position="1"/>
        <end position="21"/>
    </location>
</feature>
<keyword evidence="1" id="KW-0732">Signal</keyword>
<dbReference type="Proteomes" id="UP000236752">
    <property type="component" value="Unassembled WGS sequence"/>
</dbReference>
<dbReference type="AlphaFoldDB" id="A0A1H5Z7Q0"/>
<reference evidence="2 3" key="1">
    <citation type="submission" date="2016-10" db="EMBL/GenBank/DDBJ databases">
        <authorList>
            <person name="de Groot N.N."/>
        </authorList>
    </citation>
    <scope>NUCLEOTIDE SEQUENCE [LARGE SCALE GENOMIC DNA]</scope>
    <source>
        <strain evidence="2 3">DSM 26915</strain>
    </source>
</reference>
<accession>A0A1H5Z7Q0</accession>